<comment type="caution">
    <text evidence="1">The sequence shown here is derived from an EMBL/GenBank/DDBJ whole genome shotgun (WGS) entry which is preliminary data.</text>
</comment>
<dbReference type="Proteomes" id="UP000187203">
    <property type="component" value="Unassembled WGS sequence"/>
</dbReference>
<accession>A0A1R3JGQ3</accession>
<protein>
    <submittedName>
        <fullName evidence="1">Uncharacterized protein</fullName>
    </submittedName>
</protein>
<organism evidence="1 2">
    <name type="scientific">Corchorus olitorius</name>
    <dbReference type="NCBI Taxonomy" id="93759"/>
    <lineage>
        <taxon>Eukaryota</taxon>
        <taxon>Viridiplantae</taxon>
        <taxon>Streptophyta</taxon>
        <taxon>Embryophyta</taxon>
        <taxon>Tracheophyta</taxon>
        <taxon>Spermatophyta</taxon>
        <taxon>Magnoliopsida</taxon>
        <taxon>eudicotyledons</taxon>
        <taxon>Gunneridae</taxon>
        <taxon>Pentapetalae</taxon>
        <taxon>rosids</taxon>
        <taxon>malvids</taxon>
        <taxon>Malvales</taxon>
        <taxon>Malvaceae</taxon>
        <taxon>Grewioideae</taxon>
        <taxon>Apeibeae</taxon>
        <taxon>Corchorus</taxon>
    </lineage>
</organism>
<reference evidence="2" key="1">
    <citation type="submission" date="2013-09" db="EMBL/GenBank/DDBJ databases">
        <title>Corchorus olitorius genome sequencing.</title>
        <authorList>
            <person name="Alam M."/>
            <person name="Haque M.S."/>
            <person name="Islam M.S."/>
            <person name="Emdad E.M."/>
            <person name="Islam M.M."/>
            <person name="Ahmed B."/>
            <person name="Halim A."/>
            <person name="Hossen Q.M.M."/>
            <person name="Hossain M.Z."/>
            <person name="Ahmed R."/>
            <person name="Khan M.M."/>
            <person name="Islam R."/>
            <person name="Rashid M.M."/>
            <person name="Khan S.A."/>
            <person name="Rahman M.S."/>
            <person name="Alam M."/>
            <person name="Yahiya A.S."/>
            <person name="Khan M.S."/>
            <person name="Azam M.S."/>
            <person name="Haque T."/>
            <person name="Lashkar M.Z.H."/>
            <person name="Akhand A.I."/>
            <person name="Morshed G."/>
            <person name="Roy S."/>
            <person name="Uddin K.S."/>
            <person name="Rabeya T."/>
            <person name="Hossain A.S."/>
            <person name="Chowdhury A."/>
            <person name="Snigdha A.R."/>
            <person name="Mortoza M.S."/>
            <person name="Matin S.A."/>
            <person name="Hoque S.M.E."/>
            <person name="Islam M.K."/>
            <person name="Roy D.K."/>
            <person name="Haider R."/>
            <person name="Moosa M.M."/>
            <person name="Elias S.M."/>
            <person name="Hasan A.M."/>
            <person name="Jahan S."/>
            <person name="Shafiuddin M."/>
            <person name="Mahmood N."/>
            <person name="Shommy N.S."/>
        </authorList>
    </citation>
    <scope>NUCLEOTIDE SEQUENCE [LARGE SCALE GENOMIC DNA]</scope>
    <source>
        <strain evidence="2">cv. O-4</strain>
    </source>
</reference>
<evidence type="ECO:0000313" key="2">
    <source>
        <dbReference type="Proteomes" id="UP000187203"/>
    </source>
</evidence>
<keyword evidence="2" id="KW-1185">Reference proteome</keyword>
<proteinExistence type="predicted"/>
<dbReference type="AlphaFoldDB" id="A0A1R3JGQ3"/>
<dbReference type="EMBL" id="AWUE01016169">
    <property type="protein sequence ID" value="OMO94014.1"/>
    <property type="molecule type" value="Genomic_DNA"/>
</dbReference>
<gene>
    <name evidence="1" type="ORF">COLO4_16563</name>
</gene>
<sequence length="75" mass="8336">MSIEEHLDSRPWLNPFATAHGLHNMEDQSLSLDRLHNIFSIVFANSEHSEAALGATTNMRNAAMTQISLTLEVAM</sequence>
<name>A0A1R3JGQ3_9ROSI</name>
<evidence type="ECO:0000313" key="1">
    <source>
        <dbReference type="EMBL" id="OMO94014.1"/>
    </source>
</evidence>